<name>A0ABT1DKF7_9ACTN</name>
<sequence length="323" mass="35969">MHILIKIMVTSIAGGLTYVLTNTTKQPEIWQLTMSVFVAGIVLVVQFLIDSSEQARKLASAIGEDVTKGTGSSLTDKVQSISEAATHLARVEDLLGRDSIVRLVESAGRLKQGEDFLLRFTDSQIEGLASLLEGLRSGRADHEGENPDWLLALTDAATISIDATSMTSFDKTHGFVDEGEFWSSELGLRYLDRQREAVERNVRIRRLFLLTDEANDPEELRKLLEPHRKINVEVRALRHDDIPFLYQKDLQDFILFDQKVSYELQTARVLRSGVTPSISNVGLVSNPQLTEKRKQRFEGLWSAAQDPEPTPAADPTALPSGAR</sequence>
<proteinExistence type="predicted"/>
<evidence type="ECO:0000313" key="3">
    <source>
        <dbReference type="Proteomes" id="UP001523369"/>
    </source>
</evidence>
<feature type="region of interest" description="Disordered" evidence="1">
    <location>
        <begin position="298"/>
        <end position="323"/>
    </location>
</feature>
<feature type="compositionally biased region" description="Low complexity" evidence="1">
    <location>
        <begin position="303"/>
        <end position="323"/>
    </location>
</feature>
<gene>
    <name evidence="2" type="ORF">M1L60_12040</name>
</gene>
<protein>
    <submittedName>
        <fullName evidence="2">Uncharacterized protein</fullName>
    </submittedName>
</protein>
<dbReference type="Proteomes" id="UP001523369">
    <property type="component" value="Unassembled WGS sequence"/>
</dbReference>
<organism evidence="2 3">
    <name type="scientific">Paractinoplanes aksuensis</name>
    <dbReference type="NCBI Taxonomy" id="2939490"/>
    <lineage>
        <taxon>Bacteria</taxon>
        <taxon>Bacillati</taxon>
        <taxon>Actinomycetota</taxon>
        <taxon>Actinomycetes</taxon>
        <taxon>Micromonosporales</taxon>
        <taxon>Micromonosporaceae</taxon>
        <taxon>Paractinoplanes</taxon>
    </lineage>
</organism>
<accession>A0ABT1DKF7</accession>
<evidence type="ECO:0000313" key="2">
    <source>
        <dbReference type="EMBL" id="MCO8271324.1"/>
    </source>
</evidence>
<comment type="caution">
    <text evidence="2">The sequence shown here is derived from an EMBL/GenBank/DDBJ whole genome shotgun (WGS) entry which is preliminary data.</text>
</comment>
<keyword evidence="3" id="KW-1185">Reference proteome</keyword>
<reference evidence="2 3" key="1">
    <citation type="submission" date="2022-06" db="EMBL/GenBank/DDBJ databases">
        <title>New Species of the Genus Actinoplanes, ActinopZanes ferrugineus.</title>
        <authorList>
            <person name="Ding P."/>
        </authorList>
    </citation>
    <scope>NUCLEOTIDE SEQUENCE [LARGE SCALE GENOMIC DNA]</scope>
    <source>
        <strain evidence="2 3">TRM88003</strain>
    </source>
</reference>
<dbReference type="RefSeq" id="WP_253237455.1">
    <property type="nucleotide sequence ID" value="NZ_JAMYJR010000011.1"/>
</dbReference>
<dbReference type="EMBL" id="JAMYJR010000011">
    <property type="protein sequence ID" value="MCO8271324.1"/>
    <property type="molecule type" value="Genomic_DNA"/>
</dbReference>
<evidence type="ECO:0000256" key="1">
    <source>
        <dbReference type="SAM" id="MobiDB-lite"/>
    </source>
</evidence>